<proteinExistence type="predicted"/>
<protein>
    <submittedName>
        <fullName evidence="1">Uncharacterized protein</fullName>
    </submittedName>
</protein>
<dbReference type="GeneID" id="82257721"/>
<dbReference type="Proteomes" id="UP000183077">
    <property type="component" value="Unassembled WGS sequence"/>
</dbReference>
<evidence type="ECO:0000313" key="2">
    <source>
        <dbReference type="Proteomes" id="UP000183077"/>
    </source>
</evidence>
<reference evidence="1 2" key="1">
    <citation type="submission" date="2016-10" db="EMBL/GenBank/DDBJ databases">
        <authorList>
            <person name="de Groot N.N."/>
        </authorList>
    </citation>
    <scope>NUCLEOTIDE SEQUENCE [LARGE SCALE GENOMIC DNA]</scope>
    <source>
        <strain evidence="1 2">DSM 23048</strain>
    </source>
</reference>
<organism evidence="1 2">
    <name type="scientific">Myroides marinus</name>
    <dbReference type="NCBI Taxonomy" id="703342"/>
    <lineage>
        <taxon>Bacteria</taxon>
        <taxon>Pseudomonadati</taxon>
        <taxon>Bacteroidota</taxon>
        <taxon>Flavobacteriia</taxon>
        <taxon>Flavobacteriales</taxon>
        <taxon>Flavobacteriaceae</taxon>
        <taxon>Myroides</taxon>
    </lineage>
</organism>
<dbReference type="AlphaFoldDB" id="A0A1H6WAZ3"/>
<gene>
    <name evidence="1" type="ORF">SAMN04488018_11272</name>
</gene>
<evidence type="ECO:0000313" key="1">
    <source>
        <dbReference type="EMBL" id="SEJ11227.1"/>
    </source>
</evidence>
<accession>A0A1H6WAZ3</accession>
<dbReference type="EMBL" id="FNYS01000012">
    <property type="protein sequence ID" value="SEJ11227.1"/>
    <property type="molecule type" value="Genomic_DNA"/>
</dbReference>
<dbReference type="RefSeq" id="WP_074746695.1">
    <property type="nucleotide sequence ID" value="NZ_FNYS01000012.1"/>
</dbReference>
<name>A0A1H6WAZ3_9FLAO</name>
<sequence>MTYSKYLGNLVLSQFAIWKFEKRLQLADNIAVSVVVDNYFLSDNVQLIEQVDLFVKQVLSAGWKLAFEELTEYLYYQLILKKGYDFDEHKFRYTTPLENVPLHQLWNYLEVEVVVLLEEDLNEWSFKFNVEGFKTQLDVVYTTLGVLVAREVNDWRTPLNTEYKVLSPDLRLYFYEDIDQWVSTQVISTKLWNTSGCRLYIGEDVFAIAGIEKRIINCIHQLKLKDIEEVFLEGASWLGISFDYTWQDYDKVHEEDLILDKVNENRHLLNQLVAPPNRIEIALKGDRLILIHYNDCYWENEYGIHFIYDEKLNLIAINEGNFYEG</sequence>